<evidence type="ECO:0000313" key="1">
    <source>
        <dbReference type="EMBL" id="KAF4149152.1"/>
    </source>
</evidence>
<accession>A0A8S9VCU1</accession>
<evidence type="ECO:0000313" key="2">
    <source>
        <dbReference type="Proteomes" id="UP000704712"/>
    </source>
</evidence>
<feature type="non-terminal residue" evidence="1">
    <location>
        <position position="249"/>
    </location>
</feature>
<dbReference type="AlphaFoldDB" id="A0A8S9VCU1"/>
<organism evidence="1 2">
    <name type="scientific">Phytophthora infestans</name>
    <name type="common">Potato late blight agent</name>
    <name type="synonym">Botrytis infestans</name>
    <dbReference type="NCBI Taxonomy" id="4787"/>
    <lineage>
        <taxon>Eukaryota</taxon>
        <taxon>Sar</taxon>
        <taxon>Stramenopiles</taxon>
        <taxon>Oomycota</taxon>
        <taxon>Peronosporomycetes</taxon>
        <taxon>Peronosporales</taxon>
        <taxon>Peronosporaceae</taxon>
        <taxon>Phytophthora</taxon>
    </lineage>
</organism>
<keyword evidence="1" id="KW-0378">Hydrolase</keyword>
<dbReference type="GO" id="GO:0004519">
    <property type="term" value="F:endonuclease activity"/>
    <property type="evidence" value="ECO:0007669"/>
    <property type="project" value="UniProtKB-KW"/>
</dbReference>
<sequence>RSPPTHKSPAVSQEDAVILLLFTTVQPERLSVPAVRLYLTVLNDADSELLFRFSVEGVLSLTAVSLCRNTSSLEIVTKCFHGSCVHFIVSFKLPKEVVQHDEGQLSRIIRIWLSYTFNAVCAERIQRYAEAVRGKGAPMEPVLGFIDGAKNSVCRPSSRPECNESLQRQRVHSLNYQAVVTPDGLAIHFWNPIEDRRHDITLLYASKFVEYLETNRAIFGGYTRYGDPVYGVRNFIVSDFKKAGLSSNE</sequence>
<keyword evidence="1" id="KW-0540">Nuclease</keyword>
<proteinExistence type="predicted"/>
<dbReference type="Proteomes" id="UP000704712">
    <property type="component" value="Unassembled WGS sequence"/>
</dbReference>
<reference evidence="1" key="1">
    <citation type="submission" date="2020-03" db="EMBL/GenBank/DDBJ databases">
        <title>Hybrid Assembly of Korean Phytophthora infestans isolates.</title>
        <authorList>
            <person name="Prokchorchik M."/>
            <person name="Lee Y."/>
            <person name="Seo J."/>
            <person name="Cho J.-H."/>
            <person name="Park Y.-E."/>
            <person name="Jang D.-C."/>
            <person name="Im J.-S."/>
            <person name="Choi J.-G."/>
            <person name="Park H.-J."/>
            <person name="Lee G.-B."/>
            <person name="Lee Y.-G."/>
            <person name="Hong S.-Y."/>
            <person name="Cho K."/>
            <person name="Sohn K.H."/>
        </authorList>
    </citation>
    <scope>NUCLEOTIDE SEQUENCE</scope>
    <source>
        <strain evidence="1">KR_2_A2</strain>
    </source>
</reference>
<keyword evidence="1" id="KW-0255">Endonuclease</keyword>
<protein>
    <submittedName>
        <fullName evidence="1">DDE superfamily endonuclease</fullName>
    </submittedName>
</protein>
<comment type="caution">
    <text evidence="1">The sequence shown here is derived from an EMBL/GenBank/DDBJ whole genome shotgun (WGS) entry which is preliminary data.</text>
</comment>
<gene>
    <name evidence="1" type="ORF">GN958_ATG01693</name>
</gene>
<name>A0A8S9VCU1_PHYIN</name>
<dbReference type="EMBL" id="JAACNO010000192">
    <property type="protein sequence ID" value="KAF4149152.1"/>
    <property type="molecule type" value="Genomic_DNA"/>
</dbReference>